<dbReference type="AlphaFoldDB" id="A0A8B8ZRW0"/>
<dbReference type="Proteomes" id="UP000228380">
    <property type="component" value="Unplaced"/>
</dbReference>
<evidence type="ECO:0000313" key="4">
    <source>
        <dbReference type="RefSeq" id="XP_038977016.1"/>
    </source>
</evidence>
<evidence type="ECO:0000313" key="2">
    <source>
        <dbReference type="Proteomes" id="UP000228380"/>
    </source>
</evidence>
<dbReference type="KEGG" id="pda:103698932"/>
<evidence type="ECO:0000256" key="1">
    <source>
        <dbReference type="SAM" id="MobiDB-lite"/>
    </source>
</evidence>
<protein>
    <submittedName>
        <fullName evidence="3 4">Uncharacterized protein LOC103698932</fullName>
    </submittedName>
</protein>
<reference evidence="3 4" key="1">
    <citation type="submission" date="2025-04" db="UniProtKB">
        <authorList>
            <consortium name="RefSeq"/>
        </authorList>
    </citation>
    <scope>IDENTIFICATION</scope>
    <source>
        <tissue evidence="3 4">Young leaves</tissue>
    </source>
</reference>
<keyword evidence="2" id="KW-1185">Reference proteome</keyword>
<evidence type="ECO:0000313" key="3">
    <source>
        <dbReference type="RefSeq" id="XP_038977015.1"/>
    </source>
</evidence>
<feature type="region of interest" description="Disordered" evidence="1">
    <location>
        <begin position="179"/>
        <end position="229"/>
    </location>
</feature>
<feature type="compositionally biased region" description="Basic and acidic residues" evidence="1">
    <location>
        <begin position="179"/>
        <end position="193"/>
    </location>
</feature>
<dbReference type="GeneID" id="103698932"/>
<name>A0A8B8ZRW0_PHODC</name>
<accession>A0A8B8ZRW0</accession>
<sequence length="229" mass="26223">MNPLRHLSFQSRPPFSHRWRPPGRDEGIALDLRIWLQNDDMVYFEDLLGLGGLEIKNKGQKQKFPLSSHNERHPMECLQTHMRVVEGFFMAHGLSLEDPPTFGDVEGEDDRMVLYDKRLSRVEKVLRDKRLLVDDQLGEHATGFAEVREEHTIVGEAMDQAVVDIEDMQDSVDVVEAREVKSTQEKGNRESKGHITASEDLYKDKKETKSQQIGEASMAQAIKKEDLPT</sequence>
<feature type="region of interest" description="Disordered" evidence="1">
    <location>
        <begin position="1"/>
        <end position="20"/>
    </location>
</feature>
<organism evidence="2 3">
    <name type="scientific">Phoenix dactylifera</name>
    <name type="common">Date palm</name>
    <dbReference type="NCBI Taxonomy" id="42345"/>
    <lineage>
        <taxon>Eukaryota</taxon>
        <taxon>Viridiplantae</taxon>
        <taxon>Streptophyta</taxon>
        <taxon>Embryophyta</taxon>
        <taxon>Tracheophyta</taxon>
        <taxon>Spermatophyta</taxon>
        <taxon>Magnoliopsida</taxon>
        <taxon>Liliopsida</taxon>
        <taxon>Arecaceae</taxon>
        <taxon>Coryphoideae</taxon>
        <taxon>Phoeniceae</taxon>
        <taxon>Phoenix</taxon>
    </lineage>
</organism>
<dbReference type="RefSeq" id="XP_038977016.1">
    <property type="nucleotide sequence ID" value="XM_039121088.1"/>
</dbReference>
<feature type="compositionally biased region" description="Basic and acidic residues" evidence="1">
    <location>
        <begin position="200"/>
        <end position="209"/>
    </location>
</feature>
<dbReference type="RefSeq" id="XP_038977015.1">
    <property type="nucleotide sequence ID" value="XM_039121087.1"/>
</dbReference>
<proteinExistence type="predicted"/>
<gene>
    <name evidence="3 4" type="primary">LOC103698932</name>
</gene>